<protein>
    <submittedName>
        <fullName evidence="2">Uncharacterized protein</fullName>
    </submittedName>
</protein>
<dbReference type="Proteomes" id="UP001501867">
    <property type="component" value="Unassembled WGS sequence"/>
</dbReference>
<feature type="region of interest" description="Disordered" evidence="1">
    <location>
        <begin position="325"/>
        <end position="345"/>
    </location>
</feature>
<accession>A0ABP3F167</accession>
<gene>
    <name evidence="2" type="ORF">GCM10010302_25670</name>
</gene>
<dbReference type="RefSeq" id="WP_344157406.1">
    <property type="nucleotide sequence ID" value="NZ_BAAABV010000015.1"/>
</dbReference>
<proteinExistence type="predicted"/>
<dbReference type="EMBL" id="BAAABV010000015">
    <property type="protein sequence ID" value="GAA0286263.1"/>
    <property type="molecule type" value="Genomic_DNA"/>
</dbReference>
<comment type="caution">
    <text evidence="2">The sequence shown here is derived from an EMBL/GenBank/DDBJ whole genome shotgun (WGS) entry which is preliminary data.</text>
</comment>
<evidence type="ECO:0000313" key="3">
    <source>
        <dbReference type="Proteomes" id="UP001501867"/>
    </source>
</evidence>
<evidence type="ECO:0000256" key="1">
    <source>
        <dbReference type="SAM" id="MobiDB-lite"/>
    </source>
</evidence>
<evidence type="ECO:0000313" key="2">
    <source>
        <dbReference type="EMBL" id="GAA0286263.1"/>
    </source>
</evidence>
<sequence>MTTPAPARPLENAVFGAAMLAHRLPWADAPARALGLDALTREGAARAVLAHLCRTGSGRAVRLRTPFGSFLVPPGPAGTAGLLAEGAAADALAPAVRLDAAGRRHGLHPHVPLPPDAAPGADALAGPLAEELERVAGARGDDDVLPWETWRSGLLRVARRVVAGTAAADDTLLSEVLARAAAAAGSRAYDGRAAALHRRLAPYLADPDPGSVAAGLARGTAAVPAARTEGAVPPGEGRREDVLAHTLAVVSEAAVTTALQALALTGAGMPAAVTGPAGAVALALDRFPPVEAAVHPVRTRFVWEGFIVEAGTEVLAAPAWLPRDAGGEDADGHPGGAPRHDRPSPLCGSATGCTAAAFAVRVAEEIVRILTATARPALLSPALTPDRMPLTLAPHTLRVALADGGAVPPAGHAAGPASYAVLARADADRLDGHARRLAACAAEPGWNGDETGERFRTRLLEHADRCTRAAADVRAAARRLAD</sequence>
<name>A0ABP3F167_9ACTN</name>
<organism evidence="2 3">
    <name type="scientific">Streptomyces polychromogenes</name>
    <dbReference type="NCBI Taxonomy" id="67342"/>
    <lineage>
        <taxon>Bacteria</taxon>
        <taxon>Bacillati</taxon>
        <taxon>Actinomycetota</taxon>
        <taxon>Actinomycetes</taxon>
        <taxon>Kitasatosporales</taxon>
        <taxon>Streptomycetaceae</taxon>
        <taxon>Streptomyces</taxon>
    </lineage>
</organism>
<reference evidence="3" key="1">
    <citation type="journal article" date="2019" name="Int. J. Syst. Evol. Microbiol.">
        <title>The Global Catalogue of Microorganisms (GCM) 10K type strain sequencing project: providing services to taxonomists for standard genome sequencing and annotation.</title>
        <authorList>
            <consortium name="The Broad Institute Genomics Platform"/>
            <consortium name="The Broad Institute Genome Sequencing Center for Infectious Disease"/>
            <person name="Wu L."/>
            <person name="Ma J."/>
        </authorList>
    </citation>
    <scope>NUCLEOTIDE SEQUENCE [LARGE SCALE GENOMIC DNA]</scope>
    <source>
        <strain evidence="3">JCM 4505</strain>
    </source>
</reference>
<keyword evidence="3" id="KW-1185">Reference proteome</keyword>